<dbReference type="InterPro" id="IPR016035">
    <property type="entry name" value="Acyl_Trfase/lysoPLipase"/>
</dbReference>
<dbReference type="PANTHER" id="PTHR14226:SF57">
    <property type="entry name" value="BLR7027 PROTEIN"/>
    <property type="match status" value="1"/>
</dbReference>
<dbReference type="GO" id="GO:0016042">
    <property type="term" value="P:lipid catabolic process"/>
    <property type="evidence" value="ECO:0007669"/>
    <property type="project" value="UniProtKB-KW"/>
</dbReference>
<dbReference type="PANTHER" id="PTHR14226">
    <property type="entry name" value="NEUROPATHY TARGET ESTERASE/SWISS CHEESE D.MELANOGASTER"/>
    <property type="match status" value="1"/>
</dbReference>
<dbReference type="EMBL" id="LR216287">
    <property type="protein sequence ID" value="VFJ13668.1"/>
    <property type="molecule type" value="Genomic_DNA"/>
</dbReference>
<keyword evidence="2" id="KW-0442">Lipid degradation</keyword>
<dbReference type="OrthoDB" id="11532at2157"/>
<dbReference type="Pfam" id="PF01734">
    <property type="entry name" value="Patatin"/>
    <property type="match status" value="1"/>
</dbReference>
<dbReference type="GO" id="GO:0016787">
    <property type="term" value="F:hydrolase activity"/>
    <property type="evidence" value="ECO:0007669"/>
    <property type="project" value="UniProtKB-KW"/>
</dbReference>
<keyword evidence="3" id="KW-0443">Lipid metabolism</keyword>
<dbReference type="InterPro" id="IPR002641">
    <property type="entry name" value="PNPLA_dom"/>
</dbReference>
<evidence type="ECO:0000313" key="6">
    <source>
        <dbReference type="Proteomes" id="UP000294299"/>
    </source>
</evidence>
<accession>A0A484I7F3</accession>
<feature type="domain" description="PNPLA" evidence="4">
    <location>
        <begin position="14"/>
        <end position="280"/>
    </location>
</feature>
<sequence>MAVSSEIPDKQRVLILQGGGALGAYQVGAFKALAEELPKMDANRGETNRPLFDIVAGTSIGAINAAILVSHFKQNNGWKGAFEKLEEFWNYISFDTSHAVDSDISWWESDHKNDENAASVEAARRYYSAKFFLKNGTPHVFSYPEFKEDDRFFDYSISLPNNQWFLYSNEELKRTICDSGFAKFPISTTIGEPRLLIVSTDVGDGATVTFDSYLPESKYGRVDERSGKYLEHTIKHNQGIEVSHVMASACIPLFYNYEEIDGRKFWDGGVLSNTPLREVIHMHRYYWYDKIGKREPGSKVPNLEIYIIGVWPSSEDGDSVNKDNAIPSDYDGLKAKFYDINLSDKTEYDEKSATMVSDLIEIIGNIRSLAPKHMNLDQQKEFDMILQDFLKRDAQSKSRDGEKRSYGSLLNGRVKLDKVVRIELRESKNDISNKAFDLSAITTKNLMEQGEKDTKYILKD</sequence>
<dbReference type="GeneID" id="39420708"/>
<dbReference type="PROSITE" id="PS51635">
    <property type="entry name" value="PNPLA"/>
    <property type="match status" value="1"/>
</dbReference>
<dbReference type="AlphaFoldDB" id="A0A484I7F3"/>
<evidence type="ECO:0000259" key="4">
    <source>
        <dbReference type="PROSITE" id="PS51635"/>
    </source>
</evidence>
<evidence type="ECO:0000313" key="5">
    <source>
        <dbReference type="EMBL" id="VFJ13668.1"/>
    </source>
</evidence>
<dbReference type="SUPFAM" id="SSF52151">
    <property type="entry name" value="FabD/lysophospholipase-like"/>
    <property type="match status" value="1"/>
</dbReference>
<reference evidence="5 6" key="1">
    <citation type="submission" date="2019-02" db="EMBL/GenBank/DDBJ databases">
        <authorList>
            <person name="Lehtovirta-Morley E L."/>
        </authorList>
    </citation>
    <scope>NUCLEOTIDE SEQUENCE [LARGE SCALE GENOMIC DNA]</scope>
    <source>
        <strain evidence="5">NFRAN1</strain>
    </source>
</reference>
<keyword evidence="1" id="KW-0378">Hydrolase</keyword>
<dbReference type="Gene3D" id="3.40.1090.10">
    <property type="entry name" value="Cytosolic phospholipase A2 catalytic domain"/>
    <property type="match status" value="2"/>
</dbReference>
<keyword evidence="6" id="KW-1185">Reference proteome</keyword>
<evidence type="ECO:0000256" key="1">
    <source>
        <dbReference type="ARBA" id="ARBA00022801"/>
    </source>
</evidence>
<proteinExistence type="predicted"/>
<gene>
    <name evidence="5" type="ORF">NFRAN_1346</name>
</gene>
<evidence type="ECO:0000256" key="2">
    <source>
        <dbReference type="ARBA" id="ARBA00022963"/>
    </source>
</evidence>
<dbReference type="KEGG" id="nfn:NFRAN_1346"/>
<organism evidence="5 6">
    <name type="scientific">Candidatus Nitrosocosmicus franklandianus</name>
    <dbReference type="NCBI Taxonomy" id="1798806"/>
    <lineage>
        <taxon>Archaea</taxon>
        <taxon>Nitrososphaerota</taxon>
        <taxon>Nitrososphaeria</taxon>
        <taxon>Nitrososphaerales</taxon>
        <taxon>Nitrososphaeraceae</taxon>
        <taxon>Candidatus Nitrosocosmicus</taxon>
    </lineage>
</organism>
<dbReference type="Proteomes" id="UP000294299">
    <property type="component" value="Chromosome NFRAN"/>
</dbReference>
<protein>
    <submittedName>
        <fullName evidence="5">Patatin-like phospholipase</fullName>
    </submittedName>
</protein>
<dbReference type="InterPro" id="IPR050301">
    <property type="entry name" value="NTE"/>
</dbReference>
<evidence type="ECO:0000256" key="3">
    <source>
        <dbReference type="ARBA" id="ARBA00023098"/>
    </source>
</evidence>
<name>A0A484I7F3_9ARCH</name>
<dbReference type="RefSeq" id="WP_134483633.1">
    <property type="nucleotide sequence ID" value="NZ_LR216287.1"/>
</dbReference>